<organism evidence="2 3">
    <name type="scientific">Aspergillus welwitschiae</name>
    <dbReference type="NCBI Taxonomy" id="1341132"/>
    <lineage>
        <taxon>Eukaryota</taxon>
        <taxon>Fungi</taxon>
        <taxon>Dikarya</taxon>
        <taxon>Ascomycota</taxon>
        <taxon>Pezizomycotina</taxon>
        <taxon>Eurotiomycetes</taxon>
        <taxon>Eurotiomycetidae</taxon>
        <taxon>Eurotiales</taxon>
        <taxon>Aspergillaceae</taxon>
        <taxon>Aspergillus</taxon>
        <taxon>Aspergillus subgen. Circumdati</taxon>
    </lineage>
</organism>
<dbReference type="AlphaFoldDB" id="A0A3F3PJG6"/>
<dbReference type="EMBL" id="KZ852101">
    <property type="protein sequence ID" value="RDH27079.1"/>
    <property type="molecule type" value="Genomic_DNA"/>
</dbReference>
<protein>
    <submittedName>
        <fullName evidence="2">Uncharacterized protein</fullName>
    </submittedName>
</protein>
<reference evidence="2 3" key="1">
    <citation type="submission" date="2018-07" db="EMBL/GenBank/DDBJ databases">
        <title>The genomes of Aspergillus section Nigri reveals drivers in fungal speciation.</title>
        <authorList>
            <consortium name="DOE Joint Genome Institute"/>
            <person name="Vesth T.C."/>
            <person name="Nybo J."/>
            <person name="Theobald S."/>
            <person name="Brandl J."/>
            <person name="Frisvad J.C."/>
            <person name="Nielsen K.F."/>
            <person name="Lyhne E.K."/>
            <person name="Kogle M.E."/>
            <person name="Kuo A."/>
            <person name="Riley R."/>
            <person name="Clum A."/>
            <person name="Nolan M."/>
            <person name="Lipzen A."/>
            <person name="Salamov A."/>
            <person name="Henrissat B."/>
            <person name="Wiebenga A."/>
            <person name="De vries R.P."/>
            <person name="Grigoriev I.V."/>
            <person name="Mortensen U.H."/>
            <person name="Andersen M.R."/>
            <person name="Baker S.E."/>
        </authorList>
    </citation>
    <scope>NUCLEOTIDE SEQUENCE [LARGE SCALE GENOMIC DNA]</scope>
    <source>
        <strain evidence="2 3">CBS 139.54b</strain>
    </source>
</reference>
<sequence length="60" mass="6833">MVSPGMYLYPTFILSCLILVCVPCQVVRHRGNTQGIWHPPNFGGAQSLHLHVWYYFPSSL</sequence>
<gene>
    <name evidence="2" type="ORF">BDQ94DRAFT_154628</name>
</gene>
<name>A0A3F3PJG6_9EURO</name>
<evidence type="ECO:0000313" key="2">
    <source>
        <dbReference type="EMBL" id="RDH27079.1"/>
    </source>
</evidence>
<dbReference type="RefSeq" id="XP_026620101.1">
    <property type="nucleotide sequence ID" value="XM_026768324.1"/>
</dbReference>
<keyword evidence="1" id="KW-0812">Transmembrane</keyword>
<feature type="transmembrane region" description="Helical" evidence="1">
    <location>
        <begin position="6"/>
        <end position="27"/>
    </location>
</feature>
<proteinExistence type="predicted"/>
<evidence type="ECO:0000256" key="1">
    <source>
        <dbReference type="SAM" id="Phobius"/>
    </source>
</evidence>
<dbReference type="Proteomes" id="UP000253729">
    <property type="component" value="Unassembled WGS sequence"/>
</dbReference>
<accession>A0A3F3PJG6</accession>
<keyword evidence="3" id="KW-1185">Reference proteome</keyword>
<keyword evidence="1" id="KW-0472">Membrane</keyword>
<dbReference type="GeneID" id="38136680"/>
<keyword evidence="1" id="KW-1133">Transmembrane helix</keyword>
<evidence type="ECO:0000313" key="3">
    <source>
        <dbReference type="Proteomes" id="UP000253729"/>
    </source>
</evidence>